<comment type="subcellular location">
    <subcellularLocation>
        <location evidence="1">Nucleus</location>
    </subcellularLocation>
</comment>
<dbReference type="InterPro" id="IPR008906">
    <property type="entry name" value="HATC_C_dom"/>
</dbReference>
<evidence type="ECO:0000259" key="7">
    <source>
        <dbReference type="Pfam" id="PF05699"/>
    </source>
</evidence>
<keyword evidence="5" id="KW-0238">DNA-binding</keyword>
<evidence type="ECO:0000313" key="10">
    <source>
        <dbReference type="Proteomes" id="UP000789901"/>
    </source>
</evidence>
<keyword evidence="3" id="KW-0863">Zinc-finger</keyword>
<evidence type="ECO:0000259" key="8">
    <source>
        <dbReference type="Pfam" id="PF14372"/>
    </source>
</evidence>
<dbReference type="Proteomes" id="UP000789901">
    <property type="component" value="Unassembled WGS sequence"/>
</dbReference>
<dbReference type="PANTHER" id="PTHR46481">
    <property type="entry name" value="ZINC FINGER BED DOMAIN-CONTAINING PROTEIN 4"/>
    <property type="match status" value="1"/>
</dbReference>
<keyword evidence="6" id="KW-0539">Nucleus</keyword>
<keyword evidence="2" id="KW-0479">Metal-binding</keyword>
<reference evidence="9 10" key="1">
    <citation type="submission" date="2021-06" db="EMBL/GenBank/DDBJ databases">
        <authorList>
            <person name="Kallberg Y."/>
            <person name="Tangrot J."/>
            <person name="Rosling A."/>
        </authorList>
    </citation>
    <scope>NUCLEOTIDE SEQUENCE [LARGE SCALE GENOMIC DNA]</scope>
    <source>
        <strain evidence="9 10">120-4 pot B 10/14</strain>
    </source>
</reference>
<protein>
    <submittedName>
        <fullName evidence="9">27596_t:CDS:1</fullName>
    </submittedName>
</protein>
<evidence type="ECO:0000313" key="9">
    <source>
        <dbReference type="EMBL" id="CAG8685632.1"/>
    </source>
</evidence>
<evidence type="ECO:0000256" key="4">
    <source>
        <dbReference type="ARBA" id="ARBA00022833"/>
    </source>
</evidence>
<accession>A0ABN7UY26</accession>
<evidence type="ECO:0000256" key="3">
    <source>
        <dbReference type="ARBA" id="ARBA00022771"/>
    </source>
</evidence>
<gene>
    <name evidence="9" type="ORF">GMARGA_LOCUS11237</name>
</gene>
<dbReference type="InterPro" id="IPR052035">
    <property type="entry name" value="ZnF_BED_domain_contain"/>
</dbReference>
<keyword evidence="10" id="KW-1185">Reference proteome</keyword>
<sequence>MNADNIFEIDSENSSFESQDILQDVSDNNITTTIATTSNDINIAPNISNNPITLNNKKSGSQPSSVKPFFLQTLDGKMVICSIYKNQYSINMATGNLHKHLDTHHPGWDSDKQSGQQCLTFTPEITISKQILIFAPKNKFNALIAEWIVSDTLSFFVVSTHWIDNDWKLKKILFDIRMLPTGKEIDKQLHDIFAAFDSPTKILCATTNGGSSVILAMQLLKKNFVLQNNHFDFQSHHCLAHILNLIITAGLTPIKSSIENVQNLVKVISSSLSITQDFRELEKSVGESEAILAATQMFDKLQKYTDEIYDKMAFIAAILDPHIKLELIPADMNMEVNRAIFNNVFRSKYFAPILNNSSTNSETPLNLSYTEQVAHKRRTNTLTDRTDEFTQYLNKAVLPISVDLLNWWKLNSTCFPHLPQMAKDYLAIQSTSVPSEQVFSKAGDT</sequence>
<comment type="caution">
    <text evidence="9">The sequence shown here is derived from an EMBL/GenBank/DDBJ whole genome shotgun (WGS) entry which is preliminary data.</text>
</comment>
<dbReference type="SUPFAM" id="SSF53098">
    <property type="entry name" value="Ribonuclease H-like"/>
    <property type="match status" value="1"/>
</dbReference>
<evidence type="ECO:0000256" key="5">
    <source>
        <dbReference type="ARBA" id="ARBA00023125"/>
    </source>
</evidence>
<feature type="domain" description="HAT C-terminal dimerisation" evidence="7">
    <location>
        <begin position="388"/>
        <end position="443"/>
    </location>
</feature>
<dbReference type="EMBL" id="CAJVQB010006518">
    <property type="protein sequence ID" value="CAG8685632.1"/>
    <property type="molecule type" value="Genomic_DNA"/>
</dbReference>
<feature type="domain" description="hAT-like transposase RNase-H fold" evidence="8">
    <location>
        <begin position="292"/>
        <end position="334"/>
    </location>
</feature>
<dbReference type="Pfam" id="PF05699">
    <property type="entry name" value="Dimer_Tnp_hAT"/>
    <property type="match status" value="1"/>
</dbReference>
<evidence type="ECO:0000256" key="1">
    <source>
        <dbReference type="ARBA" id="ARBA00004123"/>
    </source>
</evidence>
<dbReference type="Pfam" id="PF14372">
    <property type="entry name" value="hAT-like_RNase-H"/>
    <property type="match status" value="1"/>
</dbReference>
<evidence type="ECO:0000256" key="6">
    <source>
        <dbReference type="ARBA" id="ARBA00023242"/>
    </source>
</evidence>
<proteinExistence type="predicted"/>
<name>A0ABN7UY26_GIGMA</name>
<dbReference type="PANTHER" id="PTHR46481:SF10">
    <property type="entry name" value="ZINC FINGER BED DOMAIN-CONTAINING PROTEIN 39"/>
    <property type="match status" value="1"/>
</dbReference>
<organism evidence="9 10">
    <name type="scientific">Gigaspora margarita</name>
    <dbReference type="NCBI Taxonomy" id="4874"/>
    <lineage>
        <taxon>Eukaryota</taxon>
        <taxon>Fungi</taxon>
        <taxon>Fungi incertae sedis</taxon>
        <taxon>Mucoromycota</taxon>
        <taxon>Glomeromycotina</taxon>
        <taxon>Glomeromycetes</taxon>
        <taxon>Diversisporales</taxon>
        <taxon>Gigasporaceae</taxon>
        <taxon>Gigaspora</taxon>
    </lineage>
</organism>
<keyword evidence="4" id="KW-0862">Zinc</keyword>
<evidence type="ECO:0000256" key="2">
    <source>
        <dbReference type="ARBA" id="ARBA00022723"/>
    </source>
</evidence>
<dbReference type="InterPro" id="IPR025525">
    <property type="entry name" value="hAT-like_transposase_RNase-H"/>
</dbReference>
<dbReference type="InterPro" id="IPR012337">
    <property type="entry name" value="RNaseH-like_sf"/>
</dbReference>
<feature type="non-terminal residue" evidence="9">
    <location>
        <position position="445"/>
    </location>
</feature>